<organism evidence="2 3">
    <name type="scientific">Actinomadura logoneensis</name>
    <dbReference type="NCBI Taxonomy" id="2293572"/>
    <lineage>
        <taxon>Bacteria</taxon>
        <taxon>Bacillati</taxon>
        <taxon>Actinomycetota</taxon>
        <taxon>Actinomycetes</taxon>
        <taxon>Streptosporangiales</taxon>
        <taxon>Thermomonosporaceae</taxon>
        <taxon>Actinomadura</taxon>
    </lineage>
</organism>
<feature type="transmembrane region" description="Helical" evidence="1">
    <location>
        <begin position="21"/>
        <end position="43"/>
    </location>
</feature>
<protein>
    <submittedName>
        <fullName evidence="2">Uncharacterized protein</fullName>
    </submittedName>
</protein>
<keyword evidence="3" id="KW-1185">Reference proteome</keyword>
<keyword evidence="1" id="KW-1133">Transmembrane helix</keyword>
<name>A0A372JHR1_9ACTN</name>
<dbReference type="AlphaFoldDB" id="A0A372JHR1"/>
<evidence type="ECO:0000256" key="1">
    <source>
        <dbReference type="SAM" id="Phobius"/>
    </source>
</evidence>
<keyword evidence="1" id="KW-0812">Transmembrane</keyword>
<reference evidence="2 3" key="1">
    <citation type="submission" date="2018-08" db="EMBL/GenBank/DDBJ databases">
        <title>Actinomadura jelena sp. nov., a novel Actinomycete isolated from soil in Chad.</title>
        <authorList>
            <person name="Shi L."/>
        </authorList>
    </citation>
    <scope>NUCLEOTIDE SEQUENCE [LARGE SCALE GENOMIC DNA]</scope>
    <source>
        <strain evidence="2 3">NEAU-G17</strain>
    </source>
</reference>
<dbReference type="RefSeq" id="WP_117359295.1">
    <property type="nucleotide sequence ID" value="NZ_QURH01000334.1"/>
</dbReference>
<accession>A0A372JHR1</accession>
<feature type="transmembrane region" description="Helical" evidence="1">
    <location>
        <begin position="49"/>
        <end position="71"/>
    </location>
</feature>
<keyword evidence="1" id="KW-0472">Membrane</keyword>
<proteinExistence type="predicted"/>
<sequence>MTTPPATAPTATGPSIHLRALFTWLAVYTALMATQFALGPALLPLPMPVRTLVVTAIVVPTVVYALVPAILRAHAALRRRAAR</sequence>
<dbReference type="Proteomes" id="UP000261811">
    <property type="component" value="Unassembled WGS sequence"/>
</dbReference>
<dbReference type="EMBL" id="QURH01000334">
    <property type="protein sequence ID" value="RFU39562.1"/>
    <property type="molecule type" value="Genomic_DNA"/>
</dbReference>
<evidence type="ECO:0000313" key="2">
    <source>
        <dbReference type="EMBL" id="RFU39562.1"/>
    </source>
</evidence>
<evidence type="ECO:0000313" key="3">
    <source>
        <dbReference type="Proteomes" id="UP000261811"/>
    </source>
</evidence>
<gene>
    <name evidence="2" type="ORF">DZF91_21735</name>
</gene>
<comment type="caution">
    <text evidence="2">The sequence shown here is derived from an EMBL/GenBank/DDBJ whole genome shotgun (WGS) entry which is preliminary data.</text>
</comment>